<dbReference type="PANTHER" id="PTHR36058">
    <property type="entry name" value="NUCLEOPHOSMIN"/>
    <property type="match status" value="1"/>
</dbReference>
<evidence type="ECO:0000256" key="1">
    <source>
        <dbReference type="SAM" id="MobiDB-lite"/>
    </source>
</evidence>
<sequence length="290" mass="31818">MARGGGVAVAMAVAVAAVVLLLHPAASAAAAGPKKVATAARKEDIPYIRCQVCERIAREISAQVAKKQQALPATKKVLNFRFGSRKSGFTEIPENGCNLKNQEADWMLKIDIVEKGDKLEVMGYADTDVAEFVYKKKPSADQLVKFLCKDLSEACVVDPPPVPKDRVPGEPFAAKPSKDAEMDRILKSMEGIPGAPSMKMYSRDDLMKNNFGVDGDDDDDDEDEDDDFPKNLGKVFKDKGSPKKDLKQQVVKQIKDTGKKLKGHVNKVSKVVKKWWQGKKKPSKSSKTEL</sequence>
<proteinExistence type="predicted"/>
<name>B9FRI5_ORYSJ</name>
<dbReference type="Proteomes" id="UP000007752">
    <property type="component" value="Chromosome 6"/>
</dbReference>
<evidence type="ECO:0000256" key="2">
    <source>
        <dbReference type="SAM" id="SignalP"/>
    </source>
</evidence>
<feature type="compositionally biased region" description="Acidic residues" evidence="1">
    <location>
        <begin position="214"/>
        <end position="227"/>
    </location>
</feature>
<reference evidence="3" key="2">
    <citation type="submission" date="2008-12" db="EMBL/GenBank/DDBJ databases">
        <title>Improved gene annotation of the rice (Oryza sativa) genomes.</title>
        <authorList>
            <person name="Wang J."/>
            <person name="Li R."/>
            <person name="Fan W."/>
            <person name="Huang Q."/>
            <person name="Zhang J."/>
            <person name="Zhou Y."/>
            <person name="Hu Y."/>
            <person name="Zi S."/>
            <person name="Li J."/>
            <person name="Ni P."/>
            <person name="Zheng H."/>
            <person name="Zhang Y."/>
            <person name="Zhao M."/>
            <person name="Hao Q."/>
            <person name="McDermott J."/>
            <person name="Samudrala R."/>
            <person name="Kristiansen K."/>
            <person name="Wong G.K.-S."/>
        </authorList>
    </citation>
    <scope>NUCLEOTIDE SEQUENCE</scope>
</reference>
<dbReference type="EMBL" id="CM000143">
    <property type="protein sequence ID" value="EEE65096.1"/>
    <property type="molecule type" value="Genomic_DNA"/>
</dbReference>
<dbReference type="PANTHER" id="PTHR36058:SF1">
    <property type="entry name" value="NUCLEOPHOSMIN"/>
    <property type="match status" value="1"/>
</dbReference>
<dbReference type="AlphaFoldDB" id="B9FRI5"/>
<evidence type="ECO:0000313" key="3">
    <source>
        <dbReference type="EMBL" id="EEE65096.1"/>
    </source>
</evidence>
<keyword evidence="2" id="KW-0732">Signal</keyword>
<protein>
    <submittedName>
        <fullName evidence="3">Uncharacterized protein</fullName>
    </submittedName>
</protein>
<organism evidence="3">
    <name type="scientific">Oryza sativa subsp. japonica</name>
    <name type="common">Rice</name>
    <dbReference type="NCBI Taxonomy" id="39947"/>
    <lineage>
        <taxon>Eukaryota</taxon>
        <taxon>Viridiplantae</taxon>
        <taxon>Streptophyta</taxon>
        <taxon>Embryophyta</taxon>
        <taxon>Tracheophyta</taxon>
        <taxon>Spermatophyta</taxon>
        <taxon>Magnoliopsida</taxon>
        <taxon>Liliopsida</taxon>
        <taxon>Poales</taxon>
        <taxon>Poaceae</taxon>
        <taxon>BOP clade</taxon>
        <taxon>Oryzoideae</taxon>
        <taxon>Oryzeae</taxon>
        <taxon>Oryzinae</taxon>
        <taxon>Oryza</taxon>
        <taxon>Oryza sativa</taxon>
    </lineage>
</organism>
<feature type="chain" id="PRO_5002881584" evidence="2">
    <location>
        <begin position="31"/>
        <end position="290"/>
    </location>
</feature>
<accession>B9FRI5</accession>
<feature type="signal peptide" evidence="2">
    <location>
        <begin position="1"/>
        <end position="30"/>
    </location>
</feature>
<feature type="compositionally biased region" description="Basic and acidic residues" evidence="1">
    <location>
        <begin position="235"/>
        <end position="259"/>
    </location>
</feature>
<feature type="compositionally biased region" description="Basic residues" evidence="1">
    <location>
        <begin position="260"/>
        <end position="284"/>
    </location>
</feature>
<gene>
    <name evidence="3" type="ORF">OsJ_20142</name>
</gene>
<reference evidence="3" key="1">
    <citation type="journal article" date="2005" name="PLoS Biol.">
        <title>The genomes of Oryza sativa: a history of duplications.</title>
        <authorList>
            <person name="Yu J."/>
            <person name="Wang J."/>
            <person name="Lin W."/>
            <person name="Li S."/>
            <person name="Li H."/>
            <person name="Zhou J."/>
            <person name="Ni P."/>
            <person name="Dong W."/>
            <person name="Hu S."/>
            <person name="Zeng C."/>
            <person name="Zhang J."/>
            <person name="Zhang Y."/>
            <person name="Li R."/>
            <person name="Xu Z."/>
            <person name="Li S."/>
            <person name="Li X."/>
            <person name="Zheng H."/>
            <person name="Cong L."/>
            <person name="Lin L."/>
            <person name="Yin J."/>
            <person name="Geng J."/>
            <person name="Li G."/>
            <person name="Shi J."/>
            <person name="Liu J."/>
            <person name="Lv H."/>
            <person name="Li J."/>
            <person name="Wang J."/>
            <person name="Deng Y."/>
            <person name="Ran L."/>
            <person name="Shi X."/>
            <person name="Wang X."/>
            <person name="Wu Q."/>
            <person name="Li C."/>
            <person name="Ren X."/>
            <person name="Wang J."/>
            <person name="Wang X."/>
            <person name="Li D."/>
            <person name="Liu D."/>
            <person name="Zhang X."/>
            <person name="Ji Z."/>
            <person name="Zhao W."/>
            <person name="Sun Y."/>
            <person name="Zhang Z."/>
            <person name="Bao J."/>
            <person name="Han Y."/>
            <person name="Dong L."/>
            <person name="Ji J."/>
            <person name="Chen P."/>
            <person name="Wu S."/>
            <person name="Liu J."/>
            <person name="Xiao Y."/>
            <person name="Bu D."/>
            <person name="Tan J."/>
            <person name="Yang L."/>
            <person name="Ye C."/>
            <person name="Zhang J."/>
            <person name="Xu J."/>
            <person name="Zhou Y."/>
            <person name="Yu Y."/>
            <person name="Zhang B."/>
            <person name="Zhuang S."/>
            <person name="Wei H."/>
            <person name="Liu B."/>
            <person name="Lei M."/>
            <person name="Yu H."/>
            <person name="Li Y."/>
            <person name="Xu H."/>
            <person name="Wei S."/>
            <person name="He X."/>
            <person name="Fang L."/>
            <person name="Zhang Z."/>
            <person name="Zhang Y."/>
            <person name="Huang X."/>
            <person name="Su Z."/>
            <person name="Tong W."/>
            <person name="Li J."/>
            <person name="Tong Z."/>
            <person name="Li S."/>
            <person name="Ye J."/>
            <person name="Wang L."/>
            <person name="Fang L."/>
            <person name="Lei T."/>
            <person name="Chen C."/>
            <person name="Chen H."/>
            <person name="Xu Z."/>
            <person name="Li H."/>
            <person name="Huang H."/>
            <person name="Zhang F."/>
            <person name="Xu H."/>
            <person name="Li N."/>
            <person name="Zhao C."/>
            <person name="Li S."/>
            <person name="Dong L."/>
            <person name="Huang Y."/>
            <person name="Li L."/>
            <person name="Xi Y."/>
            <person name="Qi Q."/>
            <person name="Li W."/>
            <person name="Zhang B."/>
            <person name="Hu W."/>
            <person name="Zhang Y."/>
            <person name="Tian X."/>
            <person name="Jiao Y."/>
            <person name="Liang X."/>
            <person name="Jin J."/>
            <person name="Gao L."/>
            <person name="Zheng W."/>
            <person name="Hao B."/>
            <person name="Liu S."/>
            <person name="Wang W."/>
            <person name="Yuan L."/>
            <person name="Cao M."/>
            <person name="McDermott J."/>
            <person name="Samudrala R."/>
            <person name="Wang J."/>
            <person name="Wong G.K."/>
            <person name="Yang H."/>
        </authorList>
    </citation>
    <scope>NUCLEOTIDE SEQUENCE [LARGE SCALE GENOMIC DNA]</scope>
</reference>
<feature type="region of interest" description="Disordered" evidence="1">
    <location>
        <begin position="209"/>
        <end position="290"/>
    </location>
</feature>